<protein>
    <submittedName>
        <fullName evidence="16">Uncharacterized protein LOC118411759</fullName>
    </submittedName>
</protein>
<dbReference type="InterPro" id="IPR001590">
    <property type="entry name" value="Peptidase_M12B"/>
</dbReference>
<dbReference type="SMART" id="SM00042">
    <property type="entry name" value="CUB"/>
    <property type="match status" value="1"/>
</dbReference>
<sequence>MAKLWLNVLLIASLFSTLHAKKLKELISRMPDDVYDEAAEKTAEAQELTEQRRDIPFWNDSRLCNFHECFKNLKTWPKVPYYLLKDGNFVVDWPTRYVRMLFIYNKNAFDKVFQRDRVAVENHAMEAVAILDKAYKTINFRVLLSGVEILEEYWPGEGENPHYSDYLKPKVREYIWNDLRPVHKFDTATFITGPPYFHGTGATGAGMGDLCQMESADNFPFIISGSTAITTGRPADYIDVLTHEMGHQFFVGHPFDPLDDGDSPCPTRKLFGSPCTMGGNGYPKSFGLAFFDSIKKHNFTCLEKKPPQEEVYKCGNGFLDHGEECDCGSDTSCLLSDPCCDGQTCKLKHGAQCADGQMCCKNCKVDLESCPVTAIIADRRVWAQFGHASTFYTEITTPASGTIEPFPFGQLTPENVKIPGKMTTSNTVFSWLLHAPANQTVKIHMVVPQMDSEYFEVWVGCPYDWLEVRDGGEVTSPLMGRFCTPLRNHVITSSTNKMLLRLRSDSSFDSHFVVKYEFHSQVLDNTKNPEAQDGNVADKNCQEGSGASYRGTWFTTVSGRQCQRWDSQAPHTHTRTPSNYPSAGLEENYCRNPDGEDAVWCYTADPDQRWDWCPVPKCASGLVEVGEEVQDMDAEDCYEGRGESYRGMVALTWSGRTCQDWSAQTPHGHGYTADKYPDADLTNNYCRNPNSDNDIRPWCYTTSAEERWNYCAIPKCLAGVPNVKPASCAEAKSLYLTNEDGEYRVYPFSTCRDVSIRVYCHNMASGNPQEFLSLPSGPESNYAMIFAERLADAVGGQCDGPLQDPYSKRAGTTMFNKIRIKFEKSRIKVIRDDYTFARTLGNNVSYAEAGDCYSWKQGCAKGTFEVNLMGTELELAPDVHWVMEERHPENIAINDMFISDDRKIASARCGGWCGHCWPEDKNLVLSHPKCQHQPGNEEVCQVGKGSSYRGMKRTTESGRECQRWDSQSPHQHSRTPESYPTAGLDRNYCRNPDDSDAVWCYTTDPEKRWEYCDVPTCEAASRCPLQDPPINGALSCDVWLYGQFCSVQCDERYDFSTKPANMYVCGSSGRWRTDPPGKETKWPDCTVRRNAEFSKGIEFQYYEGHCPDKESRQNHVKQNFINHFNSTVFGRFGGCTGNTDCTADNVRVVCGEKNDDSVVDLVPEEASRCPHQDPPINGALSCDAWLYGQFCSVQCDERYDFSTEPANMYVCGSSGRWRTDPPGKETKWPDCTVRRNVEFSKGVEFQYYEGHCPDKESRQNQVKQNFINHFNSTVFGRFGGCTGNTDCTADNVRVVCGEKNDDSVVDLVPEEE</sequence>
<feature type="chain" id="PRO_5039904568" evidence="8">
    <location>
        <begin position="21"/>
        <end position="1312"/>
    </location>
</feature>
<evidence type="ECO:0000259" key="12">
    <source>
        <dbReference type="PROSITE" id="PS50215"/>
    </source>
</evidence>
<evidence type="ECO:0000256" key="6">
    <source>
        <dbReference type="PROSITE-ProRule" id="PRU00302"/>
    </source>
</evidence>
<dbReference type="PROSITE" id="PS51046">
    <property type="entry name" value="GON"/>
    <property type="match status" value="1"/>
</dbReference>
<keyword evidence="8" id="KW-0732">Signal</keyword>
<dbReference type="PROSITE" id="PS50214">
    <property type="entry name" value="DISINTEGRIN_2"/>
    <property type="match status" value="1"/>
</dbReference>
<evidence type="ECO:0000313" key="15">
    <source>
        <dbReference type="Proteomes" id="UP000001554"/>
    </source>
</evidence>
<dbReference type="PRINTS" id="PR00018">
    <property type="entry name" value="KRINGLE"/>
</dbReference>
<keyword evidence="5" id="KW-0862">Zinc</keyword>
<dbReference type="InterPro" id="IPR012314">
    <property type="entry name" value="Pept_M12B_GON-ADAMTSs"/>
</dbReference>
<feature type="binding site" evidence="5">
    <location>
        <position position="247"/>
    </location>
    <ligand>
        <name>Zn(2+)</name>
        <dbReference type="ChEBI" id="CHEBI:29105"/>
        <note>catalytic</note>
    </ligand>
</feature>
<dbReference type="SUPFAM" id="SSF57535">
    <property type="entry name" value="Complement control module/SCR domain"/>
    <property type="match status" value="2"/>
</dbReference>
<dbReference type="CDD" id="cd00108">
    <property type="entry name" value="KR"/>
    <property type="match status" value="3"/>
</dbReference>
<dbReference type="InterPro" id="IPR001762">
    <property type="entry name" value="Disintegrin_dom"/>
</dbReference>
<feature type="disulfide bond" evidence="4">
    <location>
        <begin position="989"/>
        <end position="1012"/>
    </location>
</feature>
<dbReference type="GO" id="GO:0008270">
    <property type="term" value="F:zinc ion binding"/>
    <property type="evidence" value="ECO:0007669"/>
    <property type="project" value="InterPro"/>
</dbReference>
<dbReference type="GO" id="GO:0004175">
    <property type="term" value="F:endopeptidase activity"/>
    <property type="evidence" value="ECO:0000318"/>
    <property type="project" value="GO_Central"/>
</dbReference>
<evidence type="ECO:0000256" key="5">
    <source>
        <dbReference type="PROSITE-ProRule" id="PRU00276"/>
    </source>
</evidence>
<dbReference type="SUPFAM" id="SSF49854">
    <property type="entry name" value="Spermadhesin, CUB domain"/>
    <property type="match status" value="1"/>
</dbReference>
<dbReference type="GO" id="GO:0006508">
    <property type="term" value="P:proteolysis"/>
    <property type="evidence" value="ECO:0007669"/>
    <property type="project" value="InterPro"/>
</dbReference>
<dbReference type="PROSITE" id="PS01180">
    <property type="entry name" value="CUB"/>
    <property type="match status" value="1"/>
</dbReference>
<dbReference type="FunFam" id="2.40.20.10:FF:000020">
    <property type="entry name" value="Uncharacterized protein"/>
    <property type="match status" value="1"/>
</dbReference>
<dbReference type="Proteomes" id="UP000001554">
    <property type="component" value="Chromosome 3"/>
</dbReference>
<dbReference type="SMART" id="SM00130">
    <property type="entry name" value="KR"/>
    <property type="match status" value="3"/>
</dbReference>
<dbReference type="InterPro" id="IPR038178">
    <property type="entry name" value="Kringle_sf"/>
</dbReference>
<evidence type="ECO:0000256" key="1">
    <source>
        <dbReference type="ARBA" id="ARBA00022572"/>
    </source>
</evidence>
<reference evidence="15" key="1">
    <citation type="journal article" date="2020" name="Nat. Ecol. Evol.">
        <title>Deeply conserved synteny resolves early events in vertebrate evolution.</title>
        <authorList>
            <person name="Simakov O."/>
            <person name="Marletaz F."/>
            <person name="Yue J.X."/>
            <person name="O'Connell B."/>
            <person name="Jenkins J."/>
            <person name="Brandt A."/>
            <person name="Calef R."/>
            <person name="Tung C.H."/>
            <person name="Huang T.K."/>
            <person name="Schmutz J."/>
            <person name="Satoh N."/>
            <person name="Yu J.K."/>
            <person name="Putnam N.H."/>
            <person name="Green R.E."/>
            <person name="Rokhsar D.S."/>
        </authorList>
    </citation>
    <scope>NUCLEOTIDE SEQUENCE [LARGE SCALE GENOMIC DNA]</scope>
    <source>
        <strain evidence="15">S238N-H82</strain>
    </source>
</reference>
<dbReference type="PANTHER" id="PTHR24261">
    <property type="entry name" value="PLASMINOGEN-RELATED"/>
    <property type="match status" value="1"/>
</dbReference>
<feature type="compositionally biased region" description="Basic and acidic residues" evidence="7">
    <location>
        <begin position="953"/>
        <end position="963"/>
    </location>
</feature>
<feature type="disulfide bond" evidence="4">
    <location>
        <begin position="940"/>
        <end position="1017"/>
    </location>
</feature>
<dbReference type="InterPro" id="IPR035976">
    <property type="entry name" value="Sushi/SCR/CCP_sf"/>
</dbReference>
<dbReference type="PROSITE" id="PS50070">
    <property type="entry name" value="KRINGLE_2"/>
    <property type="match status" value="3"/>
</dbReference>
<organism evidence="15 16">
    <name type="scientific">Branchiostoma floridae</name>
    <name type="common">Florida lancelet</name>
    <name type="synonym">Amphioxus</name>
    <dbReference type="NCBI Taxonomy" id="7739"/>
    <lineage>
        <taxon>Eukaryota</taxon>
        <taxon>Metazoa</taxon>
        <taxon>Chordata</taxon>
        <taxon>Cephalochordata</taxon>
        <taxon>Leptocardii</taxon>
        <taxon>Amphioxiformes</taxon>
        <taxon>Branchiostomatidae</taxon>
        <taxon>Branchiostoma</taxon>
    </lineage>
</organism>
<keyword evidence="15" id="KW-1185">Reference proteome</keyword>
<feature type="binding site" evidence="5">
    <location>
        <position position="243"/>
    </location>
    <ligand>
        <name>Zn(2+)</name>
        <dbReference type="ChEBI" id="CHEBI:29105"/>
        <note>catalytic</note>
    </ligand>
</feature>
<keyword evidence="2 5" id="KW-0479">Metal-binding</keyword>
<dbReference type="GO" id="GO:0005102">
    <property type="term" value="F:signaling receptor binding"/>
    <property type="evidence" value="ECO:0000318"/>
    <property type="project" value="GO_Central"/>
</dbReference>
<dbReference type="SUPFAM" id="SSF57440">
    <property type="entry name" value="Kringle-like"/>
    <property type="match status" value="3"/>
</dbReference>
<feature type="disulfide bond" evidence="4">
    <location>
        <begin position="562"/>
        <end position="601"/>
    </location>
</feature>
<dbReference type="Gene3D" id="3.40.390.10">
    <property type="entry name" value="Collagenase (Catalytic Domain)"/>
    <property type="match status" value="1"/>
</dbReference>
<keyword evidence="1 4" id="KW-0420">Kringle</keyword>
<evidence type="ECO:0000256" key="2">
    <source>
        <dbReference type="ARBA" id="ARBA00022723"/>
    </source>
</evidence>
<comment type="caution">
    <text evidence="4">Lacks conserved residue(s) required for the propagation of feature annotation.</text>
</comment>
<feature type="disulfide bond" evidence="4">
    <location>
        <begin position="961"/>
        <end position="1000"/>
    </location>
</feature>
<gene>
    <name evidence="16" type="primary">LOC118411759</name>
</gene>
<dbReference type="FunFam" id="2.60.120.290:FF:000120">
    <property type="entry name" value="Uncharacterized protein"/>
    <property type="match status" value="1"/>
</dbReference>
<dbReference type="RefSeq" id="XP_035670136.1">
    <property type="nucleotide sequence ID" value="XM_035814243.1"/>
</dbReference>
<dbReference type="GeneID" id="118411759"/>
<evidence type="ECO:0000259" key="10">
    <source>
        <dbReference type="PROSITE" id="PS50070"/>
    </source>
</evidence>
<dbReference type="InterPro" id="IPR000436">
    <property type="entry name" value="Sushi_SCR_CCP_dom"/>
</dbReference>
<feature type="active site" evidence="5">
    <location>
        <position position="244"/>
    </location>
</feature>
<feature type="domain" description="Disintegrin" evidence="11">
    <location>
        <begin position="311"/>
        <end position="365"/>
    </location>
</feature>
<dbReference type="InterPro" id="IPR018056">
    <property type="entry name" value="Kringle_CS"/>
</dbReference>
<feature type="region of interest" description="Disordered" evidence="7">
    <location>
        <begin position="950"/>
        <end position="979"/>
    </location>
</feature>
<feature type="domain" description="Sushi" evidence="13">
    <location>
        <begin position="1167"/>
        <end position="1233"/>
    </location>
</feature>
<reference evidence="16" key="2">
    <citation type="submission" date="2025-08" db="UniProtKB">
        <authorList>
            <consortium name="RefSeq"/>
        </authorList>
    </citation>
    <scope>IDENTIFICATION</scope>
    <source>
        <strain evidence="16">S238N-H82</strain>
        <tissue evidence="16">Testes</tissue>
    </source>
</reference>
<accession>A0A9J7KTY3</accession>
<dbReference type="InterPro" id="IPR000859">
    <property type="entry name" value="CUB_dom"/>
</dbReference>
<name>A0A9J7KTY3_BRAFL</name>
<evidence type="ECO:0000259" key="9">
    <source>
        <dbReference type="PROSITE" id="PS01180"/>
    </source>
</evidence>
<dbReference type="InterPro" id="IPR024079">
    <property type="entry name" value="MetalloPept_cat_dom_sf"/>
</dbReference>
<dbReference type="PROSITE" id="PS00021">
    <property type="entry name" value="KRINGLE_1"/>
    <property type="match status" value="2"/>
</dbReference>
<dbReference type="Pfam" id="PF08685">
    <property type="entry name" value="GON"/>
    <property type="match status" value="1"/>
</dbReference>
<dbReference type="SUPFAM" id="SSF55486">
    <property type="entry name" value="Metalloproteases ('zincins'), catalytic domain"/>
    <property type="match status" value="1"/>
</dbReference>
<feature type="binding site" evidence="5">
    <location>
        <position position="253"/>
    </location>
    <ligand>
        <name>Zn(2+)</name>
        <dbReference type="ChEBI" id="CHEBI:29105"/>
        <note>catalytic</note>
    </ligand>
</feature>
<dbReference type="InterPro" id="IPR000001">
    <property type="entry name" value="Kringle"/>
</dbReference>
<dbReference type="InterPro" id="IPR035914">
    <property type="entry name" value="Sperma_CUB_dom_sf"/>
</dbReference>
<feature type="disulfide bond" evidence="4">
    <location>
        <begin position="590"/>
        <end position="613"/>
    </location>
</feature>
<feature type="domain" description="Kringle" evidence="10">
    <location>
        <begin position="540"/>
        <end position="618"/>
    </location>
</feature>
<dbReference type="PROSITE" id="PS50923">
    <property type="entry name" value="SUSHI"/>
    <property type="match status" value="1"/>
</dbReference>
<dbReference type="Gene3D" id="2.40.20.10">
    <property type="entry name" value="Plasminogen Kringle 4"/>
    <property type="match status" value="3"/>
</dbReference>
<dbReference type="Pfam" id="PF00051">
    <property type="entry name" value="Kringle"/>
    <property type="match status" value="3"/>
</dbReference>
<evidence type="ECO:0000256" key="4">
    <source>
        <dbReference type="PROSITE-ProRule" id="PRU00121"/>
    </source>
</evidence>
<evidence type="ECO:0000259" key="11">
    <source>
        <dbReference type="PROSITE" id="PS50214"/>
    </source>
</evidence>
<evidence type="ECO:0000259" key="14">
    <source>
        <dbReference type="PROSITE" id="PS51046"/>
    </source>
</evidence>
<dbReference type="Gene3D" id="4.10.70.10">
    <property type="entry name" value="Disintegrin domain"/>
    <property type="match status" value="1"/>
</dbReference>
<evidence type="ECO:0000256" key="8">
    <source>
        <dbReference type="SAM" id="SignalP"/>
    </source>
</evidence>
<dbReference type="Pfam" id="PF00431">
    <property type="entry name" value="CUB"/>
    <property type="match status" value="1"/>
</dbReference>
<feature type="domain" description="Kringle" evidence="10">
    <location>
        <begin position="636"/>
        <end position="716"/>
    </location>
</feature>
<feature type="disulfide bond" evidence="4">
    <location>
        <begin position="541"/>
        <end position="618"/>
    </location>
</feature>
<dbReference type="InterPro" id="IPR036436">
    <property type="entry name" value="Disintegrin_dom_sf"/>
</dbReference>
<dbReference type="GO" id="GO:0004222">
    <property type="term" value="F:metalloendopeptidase activity"/>
    <property type="evidence" value="ECO:0007669"/>
    <property type="project" value="InterPro"/>
</dbReference>
<evidence type="ECO:0000313" key="16">
    <source>
        <dbReference type="RefSeq" id="XP_035670136.1"/>
    </source>
</evidence>
<dbReference type="KEGG" id="bfo:118411759"/>
<feature type="signal peptide" evidence="8">
    <location>
        <begin position="1"/>
        <end position="20"/>
    </location>
</feature>
<feature type="domain" description="CUB" evidence="9">
    <location>
        <begin position="399"/>
        <end position="525"/>
    </location>
</feature>
<feature type="domain" description="Kringle" evidence="10">
    <location>
        <begin position="939"/>
        <end position="1017"/>
    </location>
</feature>
<dbReference type="Gene3D" id="2.60.120.290">
    <property type="entry name" value="Spermadhesin, CUB domain"/>
    <property type="match status" value="1"/>
</dbReference>
<dbReference type="CDD" id="cd00041">
    <property type="entry name" value="CUB"/>
    <property type="match status" value="1"/>
</dbReference>
<keyword evidence="6" id="KW-0768">Sushi</keyword>
<proteinExistence type="predicted"/>
<feature type="domain" description="GON" evidence="14">
    <location>
        <begin position="724"/>
        <end position="929"/>
    </location>
</feature>
<evidence type="ECO:0000256" key="3">
    <source>
        <dbReference type="ARBA" id="ARBA00023157"/>
    </source>
</evidence>
<evidence type="ECO:0000259" key="13">
    <source>
        <dbReference type="PROSITE" id="PS50923"/>
    </source>
</evidence>
<dbReference type="InterPro" id="IPR013806">
    <property type="entry name" value="Kringle-like"/>
</dbReference>
<dbReference type="GO" id="GO:0005615">
    <property type="term" value="C:extracellular space"/>
    <property type="evidence" value="ECO:0000318"/>
    <property type="project" value="GO_Central"/>
</dbReference>
<dbReference type="InterPro" id="IPR050759">
    <property type="entry name" value="Serine_protease_kringle"/>
</dbReference>
<dbReference type="Gene3D" id="2.10.70.10">
    <property type="entry name" value="Complement Module, domain 1"/>
    <property type="match status" value="2"/>
</dbReference>
<dbReference type="SMART" id="SM00050">
    <property type="entry name" value="DISIN"/>
    <property type="match status" value="1"/>
</dbReference>
<keyword evidence="3 4" id="KW-1015">Disulfide bond</keyword>
<dbReference type="Pfam" id="PF01421">
    <property type="entry name" value="Reprolysin"/>
    <property type="match status" value="1"/>
</dbReference>
<dbReference type="OrthoDB" id="5855429at2759"/>
<dbReference type="FunFam" id="2.40.20.10:FF:000025">
    <property type="entry name" value="Plasminogen"/>
    <property type="match status" value="2"/>
</dbReference>
<dbReference type="SUPFAM" id="SSF57552">
    <property type="entry name" value="Blood coagulation inhibitor (disintegrin)"/>
    <property type="match status" value="1"/>
</dbReference>
<dbReference type="PANTHER" id="PTHR24261:SF7">
    <property type="entry name" value="KRINGLE DOMAIN-CONTAINING PROTEIN"/>
    <property type="match status" value="1"/>
</dbReference>
<evidence type="ECO:0000256" key="7">
    <source>
        <dbReference type="SAM" id="MobiDB-lite"/>
    </source>
</evidence>
<feature type="domain" description="Peptidase M12B" evidence="12">
    <location>
        <begin position="96"/>
        <end position="338"/>
    </location>
</feature>
<dbReference type="PROSITE" id="PS50215">
    <property type="entry name" value="ADAM_MEPRO"/>
    <property type="match status" value="1"/>
</dbReference>